<organism evidence="1 2">
    <name type="scientific">Bradyrhizobium symbiodeficiens</name>
    <dbReference type="NCBI Taxonomy" id="1404367"/>
    <lineage>
        <taxon>Bacteria</taxon>
        <taxon>Pseudomonadati</taxon>
        <taxon>Pseudomonadota</taxon>
        <taxon>Alphaproteobacteria</taxon>
        <taxon>Hyphomicrobiales</taxon>
        <taxon>Nitrobacteraceae</taxon>
        <taxon>Bradyrhizobium</taxon>
    </lineage>
</organism>
<dbReference type="RefSeq" id="WP_166467115.1">
    <property type="nucleotide sequence ID" value="NZ_CP050066.2"/>
</dbReference>
<evidence type="ECO:0000313" key="1">
    <source>
        <dbReference type="EMBL" id="QIP05874.1"/>
    </source>
</evidence>
<reference evidence="1 2" key="1">
    <citation type="journal article" date="2020" name="Int. J. Syst. Evol. Microbiol.">
        <title>Description and complete genome sequences of Bradyrhizobium symbiodeficiens sp. nov., a non-symbiotic bacterium associated with legumes native to Canada.</title>
        <authorList>
            <person name="Bromfield E.S.P."/>
            <person name="Cloutier S."/>
            <person name="Nguyen H.D.T."/>
        </authorList>
    </citation>
    <scope>NUCLEOTIDE SEQUENCE [LARGE SCALE GENOMIC DNA]</scope>
    <source>
        <strain evidence="1 2">101S1MB</strain>
    </source>
</reference>
<evidence type="ECO:0000313" key="2">
    <source>
        <dbReference type="Proteomes" id="UP000500895"/>
    </source>
</evidence>
<protein>
    <submittedName>
        <fullName evidence="1">Uncharacterized protein</fullName>
    </submittedName>
</protein>
<name>A0A6G9A0P5_9BRAD</name>
<dbReference type="EMBL" id="CP050066">
    <property type="protein sequence ID" value="QIP05874.1"/>
    <property type="molecule type" value="Genomic_DNA"/>
</dbReference>
<proteinExistence type="predicted"/>
<dbReference type="AlphaFoldDB" id="A0A6G9A0P5"/>
<dbReference type="Proteomes" id="UP000500895">
    <property type="component" value="Chromosome"/>
</dbReference>
<accession>A0A6G9A0P5</accession>
<sequence>MDDHPILEVLASWPGRVSTQLAFEARGFSIPRARQDRMIDFCGEHQANLLHRYWDEVALETMQSAGKVSSDLRVFRIEPKYRSAFLDGLFAARDFVELPYRNPPLVKCLFDYMKRNNSDAEFRDGEMAFIRELQKREGERLRIQTTGWTGKKRGVVPFVGQFCTALGFAHRRNRWQKKLDCHAVFEVSLDLGGDPQRIGSPLIFRIFHEDDPEFAFEMTGNAPFEHLIYGSWLYSACAIPSDHVLGIRAYIELFDVIAASFGEPQQGSR</sequence>
<gene>
    <name evidence="1" type="ORF">HAV00_06295</name>
</gene>